<dbReference type="GO" id="GO:0005829">
    <property type="term" value="C:cytosol"/>
    <property type="evidence" value="ECO:0007669"/>
    <property type="project" value="TreeGrafter"/>
</dbReference>
<proteinExistence type="inferred from homology"/>
<organism evidence="6 7">
    <name type="scientific">Sandarakinorhabdus cyanobacteriorum</name>
    <dbReference type="NCBI Taxonomy" id="1981098"/>
    <lineage>
        <taxon>Bacteria</taxon>
        <taxon>Pseudomonadati</taxon>
        <taxon>Pseudomonadota</taxon>
        <taxon>Alphaproteobacteria</taxon>
        <taxon>Sphingomonadales</taxon>
        <taxon>Sphingosinicellaceae</taxon>
        <taxon>Sandarakinorhabdus</taxon>
    </lineage>
</organism>
<evidence type="ECO:0000313" key="6">
    <source>
        <dbReference type="EMBL" id="OYQ29308.1"/>
    </source>
</evidence>
<dbReference type="InterPro" id="IPR026281">
    <property type="entry name" value="HTH_RamB"/>
</dbReference>
<dbReference type="OrthoDB" id="1123084at2"/>
<dbReference type="Proteomes" id="UP000216991">
    <property type="component" value="Unassembled WGS sequence"/>
</dbReference>
<dbReference type="AlphaFoldDB" id="A0A255YJD9"/>
<dbReference type="PIRSF" id="PIRSF019251">
    <property type="entry name" value="Rv0465c"/>
    <property type="match status" value="1"/>
</dbReference>
<name>A0A255YJD9_9SPHN</name>
<dbReference type="InterPro" id="IPR010982">
    <property type="entry name" value="Lambda_DNA-bd_dom_sf"/>
</dbReference>
<comment type="similarity">
    <text evidence="1">Belongs to the short-chain fatty acyl-CoA assimilation regulator (ScfR) family.</text>
</comment>
<dbReference type="Gene3D" id="1.10.260.40">
    <property type="entry name" value="lambda repressor-like DNA-binding domains"/>
    <property type="match status" value="1"/>
</dbReference>
<dbReference type="GO" id="GO:0003700">
    <property type="term" value="F:DNA-binding transcription factor activity"/>
    <property type="evidence" value="ECO:0007669"/>
    <property type="project" value="TreeGrafter"/>
</dbReference>
<dbReference type="InterPro" id="IPR010359">
    <property type="entry name" value="IrrE_HExxH"/>
</dbReference>
<dbReference type="PROSITE" id="PS50943">
    <property type="entry name" value="HTH_CROC1"/>
    <property type="match status" value="1"/>
</dbReference>
<dbReference type="InterPro" id="IPR018653">
    <property type="entry name" value="ScfR_C"/>
</dbReference>
<feature type="domain" description="HTH cro/C1-type" evidence="5">
    <location>
        <begin position="13"/>
        <end position="67"/>
    </location>
</feature>
<dbReference type="Pfam" id="PF09856">
    <property type="entry name" value="ScfRs"/>
    <property type="match status" value="1"/>
</dbReference>
<protein>
    <recommendedName>
        <fullName evidence="5">HTH cro/C1-type domain-containing protein</fullName>
    </recommendedName>
</protein>
<comment type="caution">
    <text evidence="6">The sequence shown here is derived from an EMBL/GenBank/DDBJ whole genome shotgun (WGS) entry which is preliminary data.</text>
</comment>
<reference evidence="6 7" key="1">
    <citation type="submission" date="2017-07" db="EMBL/GenBank/DDBJ databases">
        <title>Sandarakinorhabdus cyanobacteriorum sp. nov., a novel bacterium isolated from cyanobacterial aggregates in a eutrophic lake.</title>
        <authorList>
            <person name="Cai H."/>
        </authorList>
    </citation>
    <scope>NUCLEOTIDE SEQUENCE [LARGE SCALE GENOMIC DNA]</scope>
    <source>
        <strain evidence="6 7">TH057</strain>
    </source>
</reference>
<evidence type="ECO:0000256" key="3">
    <source>
        <dbReference type="ARBA" id="ARBA00023125"/>
    </source>
</evidence>
<evidence type="ECO:0000256" key="2">
    <source>
        <dbReference type="ARBA" id="ARBA00023015"/>
    </source>
</evidence>
<dbReference type="SUPFAM" id="SSF47413">
    <property type="entry name" value="lambda repressor-like DNA-binding domains"/>
    <property type="match status" value="1"/>
</dbReference>
<dbReference type="PANTHER" id="PTHR46797">
    <property type="entry name" value="HTH-TYPE TRANSCRIPTIONAL REGULATOR"/>
    <property type="match status" value="1"/>
</dbReference>
<evidence type="ECO:0000256" key="1">
    <source>
        <dbReference type="ARBA" id="ARBA00007227"/>
    </source>
</evidence>
<evidence type="ECO:0000256" key="4">
    <source>
        <dbReference type="ARBA" id="ARBA00023163"/>
    </source>
</evidence>
<dbReference type="EMBL" id="NOXT01000106">
    <property type="protein sequence ID" value="OYQ29308.1"/>
    <property type="molecule type" value="Genomic_DNA"/>
</dbReference>
<dbReference type="CDD" id="cd00093">
    <property type="entry name" value="HTH_XRE"/>
    <property type="match status" value="1"/>
</dbReference>
<dbReference type="GO" id="GO:0003677">
    <property type="term" value="F:DNA binding"/>
    <property type="evidence" value="ECO:0007669"/>
    <property type="project" value="UniProtKB-KW"/>
</dbReference>
<evidence type="ECO:0000313" key="7">
    <source>
        <dbReference type="Proteomes" id="UP000216991"/>
    </source>
</evidence>
<keyword evidence="2" id="KW-0805">Transcription regulation</keyword>
<sequence length="459" mass="49138">MGGGRKIFAGARIRRLRNQRGLTQTRMAGDLGVSVSYLNLIERDQRPLSASFLLKLAEHYDLDIRSLTGGDDGGLVDDLSKLFTDPRLIGIDVPKSELRDLAARSPAIAHALLRLAAATPAVAPEPPPPGPLAAVAAMLDAAGNYFHGLDEACERLADELRLSGADLNAAVIERLRARHAITVRALPLEVLPSHLRRLDLHARQLQLSESLDAASRGFAAAVQLVLIELKAEIAAAIAAAGISDPLASRAATVALGKYAAAATLMPYARFLSACEATGYDVELLQARFGRGLEQVAHRLTTLHRPGARGVPFFFLRVDRAGTISKRFAPGPSPLPLAGGCALWHVYHAFDRPGEIRRQLVELEDGQRFLTLARTVRTAAMPWGSDRPSFAIGIGCDIAHAPALSWSAGIDLNGPAAAIGPGCPACHRATCRQRGLPPANAHLAFDERQRGLTPFRFTDE</sequence>
<accession>A0A255YJD9</accession>
<gene>
    <name evidence="6" type="ORF">CHU93_07910</name>
</gene>
<keyword evidence="4" id="KW-0804">Transcription</keyword>
<dbReference type="Pfam" id="PF06114">
    <property type="entry name" value="Peptidase_M78"/>
    <property type="match status" value="1"/>
</dbReference>
<evidence type="ECO:0000259" key="5">
    <source>
        <dbReference type="PROSITE" id="PS50943"/>
    </source>
</evidence>
<dbReference type="SMART" id="SM00530">
    <property type="entry name" value="HTH_XRE"/>
    <property type="match status" value="1"/>
</dbReference>
<dbReference type="InterPro" id="IPR050807">
    <property type="entry name" value="TransReg_Diox_bact_type"/>
</dbReference>
<keyword evidence="7" id="KW-1185">Reference proteome</keyword>
<dbReference type="PANTHER" id="PTHR46797:SF23">
    <property type="entry name" value="HTH-TYPE TRANSCRIPTIONAL REGULATOR SUTR"/>
    <property type="match status" value="1"/>
</dbReference>
<keyword evidence="3" id="KW-0238">DNA-binding</keyword>
<dbReference type="Pfam" id="PF13560">
    <property type="entry name" value="HTH_31"/>
    <property type="match status" value="1"/>
</dbReference>
<dbReference type="InterPro" id="IPR001387">
    <property type="entry name" value="Cro/C1-type_HTH"/>
</dbReference>